<feature type="region of interest" description="Disordered" evidence="7">
    <location>
        <begin position="236"/>
        <end position="402"/>
    </location>
</feature>
<dbReference type="CDD" id="cd14687">
    <property type="entry name" value="bZIP_ATF2"/>
    <property type="match status" value="1"/>
</dbReference>
<feature type="compositionally biased region" description="Acidic residues" evidence="7">
    <location>
        <begin position="374"/>
        <end position="388"/>
    </location>
</feature>
<keyword evidence="4" id="KW-0804">Transcription</keyword>
<dbReference type="AlphaFoldDB" id="A0A438NHQ9"/>
<dbReference type="GO" id="GO:0003700">
    <property type="term" value="F:DNA-binding transcription factor activity"/>
    <property type="evidence" value="ECO:0007669"/>
    <property type="project" value="InterPro"/>
</dbReference>
<dbReference type="OrthoDB" id="295274at2759"/>
<evidence type="ECO:0000259" key="8">
    <source>
        <dbReference type="PROSITE" id="PS50217"/>
    </source>
</evidence>
<dbReference type="SMART" id="SM00338">
    <property type="entry name" value="BRLZ"/>
    <property type="match status" value="1"/>
</dbReference>
<evidence type="ECO:0000256" key="4">
    <source>
        <dbReference type="ARBA" id="ARBA00023163"/>
    </source>
</evidence>
<dbReference type="InterPro" id="IPR020956">
    <property type="entry name" value="TF_Aft1_OSM"/>
</dbReference>
<comment type="subcellular location">
    <subcellularLocation>
        <location evidence="1">Nucleus</location>
    </subcellularLocation>
</comment>
<keyword evidence="5" id="KW-0539">Nucleus</keyword>
<dbReference type="VEuPathDB" id="FungiDB:PV10_00096"/>
<reference evidence="9 10" key="1">
    <citation type="submission" date="2017-03" db="EMBL/GenBank/DDBJ databases">
        <title>Genomes of endolithic fungi from Antarctica.</title>
        <authorList>
            <person name="Coleine C."/>
            <person name="Masonjones S."/>
            <person name="Stajich J.E."/>
        </authorList>
    </citation>
    <scope>NUCLEOTIDE SEQUENCE [LARGE SCALE GENOMIC DNA]</scope>
    <source>
        <strain evidence="9 10">CCFEE 6314</strain>
    </source>
</reference>
<evidence type="ECO:0000256" key="2">
    <source>
        <dbReference type="ARBA" id="ARBA00023015"/>
    </source>
</evidence>
<dbReference type="EMBL" id="NAJM01000002">
    <property type="protein sequence ID" value="RVX75259.1"/>
    <property type="molecule type" value="Genomic_DNA"/>
</dbReference>
<dbReference type="InterPro" id="IPR021756">
    <property type="entry name" value="TF_Aft1_HRR"/>
</dbReference>
<dbReference type="InterPro" id="IPR046347">
    <property type="entry name" value="bZIP_sf"/>
</dbReference>
<gene>
    <name evidence="9" type="ORF">B0A52_00611</name>
</gene>
<dbReference type="Proteomes" id="UP000288859">
    <property type="component" value="Unassembled WGS sequence"/>
</dbReference>
<feature type="region of interest" description="Disordered" evidence="7">
    <location>
        <begin position="1"/>
        <end position="206"/>
    </location>
</feature>
<feature type="compositionally biased region" description="Low complexity" evidence="7">
    <location>
        <begin position="34"/>
        <end position="54"/>
    </location>
</feature>
<keyword evidence="6" id="KW-0175">Coiled coil</keyword>
<evidence type="ECO:0000256" key="3">
    <source>
        <dbReference type="ARBA" id="ARBA00023125"/>
    </source>
</evidence>
<dbReference type="InterPro" id="IPR021755">
    <property type="entry name" value="TF_Aft1_HRA"/>
</dbReference>
<dbReference type="Pfam" id="PF11787">
    <property type="entry name" value="Aft1_HRR"/>
    <property type="match status" value="1"/>
</dbReference>
<dbReference type="InterPro" id="IPR051027">
    <property type="entry name" value="bZIP_transcription_factors"/>
</dbReference>
<evidence type="ECO:0000313" key="9">
    <source>
        <dbReference type="EMBL" id="RVX75259.1"/>
    </source>
</evidence>
<name>A0A438NHQ9_EXOME</name>
<accession>A0A438NHQ9</accession>
<keyword evidence="3" id="KW-0238">DNA-binding</keyword>
<feature type="compositionally biased region" description="Polar residues" evidence="7">
    <location>
        <begin position="237"/>
        <end position="261"/>
    </location>
</feature>
<sequence length="512" mass="53943">MASAAVASQPSQQHLGAGPTSRTSSPMDNKKSLSHQQDSSAKSSPSQNKSSLPDPKAAASLDEDSKPVVQVTEPLAPPPRPAPTNATETPDYFSSLHTNTGTIGQEFNPFEQSFGVPSTETPGKTLLPPVASLTSPAIPGATSSGGYNWQSSLRSGPLSPAMLTGPQQGDYFDSIGRGFPTPNESSLRTGLTPGGGGSMFPAPSPNSQALFNSLASGGATPGTLEFHRTAMNAAARNKSNQFGITSNPQDPAPTSNNTNMDAQHDATDAANGLFMLAKGGQNNQFAAPNPSQPSRAGQDQKRVNGNTSGGDGDSVNSLDDSNRANPRGRGKKGVKAEAPAKNSRKSDASQKGSNKRAKGNSGTANVDPALGPHDEDDEESEAEDDEENNIGANGKKMTDEEKRRNFLERNRVAALKCRQRKKQWLANLQAKVEMYSAENDNLNTQVAQLHDEIRNLRTLLMGHKDCPVGHAQGIGQFLNGMPDPNGYPAQHVNPYGMPMPGGPQMQAAMQRS</sequence>
<evidence type="ECO:0000256" key="7">
    <source>
        <dbReference type="SAM" id="MobiDB-lite"/>
    </source>
</evidence>
<feature type="domain" description="BZIP" evidence="8">
    <location>
        <begin position="400"/>
        <end position="463"/>
    </location>
</feature>
<keyword evidence="2" id="KW-0805">Transcription regulation</keyword>
<evidence type="ECO:0000313" key="10">
    <source>
        <dbReference type="Proteomes" id="UP000288859"/>
    </source>
</evidence>
<evidence type="ECO:0000256" key="5">
    <source>
        <dbReference type="ARBA" id="ARBA00023242"/>
    </source>
</evidence>
<dbReference type="PANTHER" id="PTHR19304">
    <property type="entry name" value="CYCLIC-AMP RESPONSE ELEMENT BINDING PROTEIN"/>
    <property type="match status" value="1"/>
</dbReference>
<proteinExistence type="predicted"/>
<dbReference type="InterPro" id="IPR004827">
    <property type="entry name" value="bZIP"/>
</dbReference>
<protein>
    <recommendedName>
        <fullName evidence="8">BZIP domain-containing protein</fullName>
    </recommendedName>
</protein>
<dbReference type="Pfam" id="PF11785">
    <property type="entry name" value="Aft1_OSA"/>
    <property type="match status" value="1"/>
</dbReference>
<dbReference type="SUPFAM" id="SSF57959">
    <property type="entry name" value="Leucine zipper domain"/>
    <property type="match status" value="1"/>
</dbReference>
<dbReference type="GO" id="GO:0005634">
    <property type="term" value="C:nucleus"/>
    <property type="evidence" value="ECO:0007669"/>
    <property type="project" value="UniProtKB-SubCell"/>
</dbReference>
<dbReference type="Gene3D" id="1.20.5.170">
    <property type="match status" value="1"/>
</dbReference>
<organism evidence="9 10">
    <name type="scientific">Exophiala mesophila</name>
    <name type="common">Black yeast-like fungus</name>
    <dbReference type="NCBI Taxonomy" id="212818"/>
    <lineage>
        <taxon>Eukaryota</taxon>
        <taxon>Fungi</taxon>
        <taxon>Dikarya</taxon>
        <taxon>Ascomycota</taxon>
        <taxon>Pezizomycotina</taxon>
        <taxon>Eurotiomycetes</taxon>
        <taxon>Chaetothyriomycetidae</taxon>
        <taxon>Chaetothyriales</taxon>
        <taxon>Herpotrichiellaceae</taxon>
        <taxon>Exophiala</taxon>
    </lineage>
</organism>
<dbReference type="Pfam" id="PF00170">
    <property type="entry name" value="bZIP_1"/>
    <property type="match status" value="1"/>
</dbReference>
<feature type="compositionally biased region" description="Polar residues" evidence="7">
    <location>
        <begin position="141"/>
        <end position="154"/>
    </location>
</feature>
<dbReference type="GO" id="GO:0003677">
    <property type="term" value="F:DNA binding"/>
    <property type="evidence" value="ECO:0007669"/>
    <property type="project" value="UniProtKB-KW"/>
</dbReference>
<dbReference type="PROSITE" id="PS50217">
    <property type="entry name" value="BZIP"/>
    <property type="match status" value="1"/>
</dbReference>
<feature type="coiled-coil region" evidence="6">
    <location>
        <begin position="425"/>
        <end position="459"/>
    </location>
</feature>
<dbReference type="FunFam" id="1.20.5.170:FF:000053">
    <property type="entry name" value="BZIP transcription factor AtfA"/>
    <property type="match status" value="1"/>
</dbReference>
<evidence type="ECO:0000256" key="6">
    <source>
        <dbReference type="SAM" id="Coils"/>
    </source>
</evidence>
<evidence type="ECO:0000256" key="1">
    <source>
        <dbReference type="ARBA" id="ARBA00004123"/>
    </source>
</evidence>
<feature type="compositionally biased region" description="Low complexity" evidence="7">
    <location>
        <begin position="1"/>
        <end position="13"/>
    </location>
</feature>
<feature type="compositionally biased region" description="Polar residues" evidence="7">
    <location>
        <begin position="95"/>
        <end position="105"/>
    </location>
</feature>
<dbReference type="Pfam" id="PF11786">
    <property type="entry name" value="Aft1_HRA"/>
    <property type="match status" value="1"/>
</dbReference>
<comment type="caution">
    <text evidence="9">The sequence shown here is derived from an EMBL/GenBank/DDBJ whole genome shotgun (WGS) entry which is preliminary data.</text>
</comment>